<dbReference type="Proteomes" id="UP000265520">
    <property type="component" value="Unassembled WGS sequence"/>
</dbReference>
<evidence type="ECO:0000256" key="1">
    <source>
        <dbReference type="SAM" id="MobiDB-lite"/>
    </source>
</evidence>
<feature type="non-terminal residue" evidence="2">
    <location>
        <position position="1"/>
    </location>
</feature>
<evidence type="ECO:0000313" key="3">
    <source>
        <dbReference type="Proteomes" id="UP000265520"/>
    </source>
</evidence>
<feature type="region of interest" description="Disordered" evidence="1">
    <location>
        <begin position="1"/>
        <end position="32"/>
    </location>
</feature>
<accession>A0A392U0I5</accession>
<comment type="caution">
    <text evidence="2">The sequence shown here is derived from an EMBL/GenBank/DDBJ whole genome shotgun (WGS) entry which is preliminary data.</text>
</comment>
<evidence type="ECO:0000313" key="2">
    <source>
        <dbReference type="EMBL" id="MCI66307.1"/>
    </source>
</evidence>
<protein>
    <submittedName>
        <fullName evidence="2">Uncharacterized protein</fullName>
    </submittedName>
</protein>
<organism evidence="2 3">
    <name type="scientific">Trifolium medium</name>
    <dbReference type="NCBI Taxonomy" id="97028"/>
    <lineage>
        <taxon>Eukaryota</taxon>
        <taxon>Viridiplantae</taxon>
        <taxon>Streptophyta</taxon>
        <taxon>Embryophyta</taxon>
        <taxon>Tracheophyta</taxon>
        <taxon>Spermatophyta</taxon>
        <taxon>Magnoliopsida</taxon>
        <taxon>eudicotyledons</taxon>
        <taxon>Gunneridae</taxon>
        <taxon>Pentapetalae</taxon>
        <taxon>rosids</taxon>
        <taxon>fabids</taxon>
        <taxon>Fabales</taxon>
        <taxon>Fabaceae</taxon>
        <taxon>Papilionoideae</taxon>
        <taxon>50 kb inversion clade</taxon>
        <taxon>NPAAA clade</taxon>
        <taxon>Hologalegina</taxon>
        <taxon>IRL clade</taxon>
        <taxon>Trifolieae</taxon>
        <taxon>Trifolium</taxon>
    </lineage>
</organism>
<dbReference type="EMBL" id="LXQA010692967">
    <property type="protein sequence ID" value="MCI66307.1"/>
    <property type="molecule type" value="Genomic_DNA"/>
</dbReference>
<reference evidence="2 3" key="1">
    <citation type="journal article" date="2018" name="Front. Plant Sci.">
        <title>Red Clover (Trifolium pratense) and Zigzag Clover (T. medium) - A Picture of Genomic Similarities and Differences.</title>
        <authorList>
            <person name="Dluhosova J."/>
            <person name="Istvanek J."/>
            <person name="Nedelnik J."/>
            <person name="Repkova J."/>
        </authorList>
    </citation>
    <scope>NUCLEOTIDE SEQUENCE [LARGE SCALE GENOMIC DNA]</scope>
    <source>
        <strain evidence="3">cv. 10/8</strain>
        <tissue evidence="2">Leaf</tissue>
    </source>
</reference>
<proteinExistence type="predicted"/>
<feature type="region of interest" description="Disordered" evidence="1">
    <location>
        <begin position="56"/>
        <end position="76"/>
    </location>
</feature>
<keyword evidence="3" id="KW-1185">Reference proteome</keyword>
<sequence length="76" mass="8787">TRPPPQTDSPRTWEDTSREPTSLAPYSRPLVPKNIDQMNDTVVLTHHHWSYVRQTQEQNLSSWKPIDSGSAMYQHG</sequence>
<dbReference type="AlphaFoldDB" id="A0A392U0I5"/>
<name>A0A392U0I5_9FABA</name>